<name>A0A812PXE1_9DINO</name>
<dbReference type="EMBL" id="CAJNDS010002224">
    <property type="protein sequence ID" value="CAE7381250.1"/>
    <property type="molecule type" value="Genomic_DNA"/>
</dbReference>
<evidence type="ECO:0000313" key="2">
    <source>
        <dbReference type="EMBL" id="CAE7381250.1"/>
    </source>
</evidence>
<proteinExistence type="predicted"/>
<gene>
    <name evidence="2" type="ORF">SNAT2548_LOCUS20812</name>
</gene>
<feature type="coiled-coil region" evidence="1">
    <location>
        <begin position="56"/>
        <end position="108"/>
    </location>
</feature>
<accession>A0A812PXE1</accession>
<keyword evidence="1" id="KW-0175">Coiled coil</keyword>
<comment type="caution">
    <text evidence="2">The sequence shown here is derived from an EMBL/GenBank/DDBJ whole genome shotgun (WGS) entry which is preliminary data.</text>
</comment>
<evidence type="ECO:0000313" key="3">
    <source>
        <dbReference type="Proteomes" id="UP000604046"/>
    </source>
</evidence>
<dbReference type="Proteomes" id="UP000604046">
    <property type="component" value="Unassembled WGS sequence"/>
</dbReference>
<reference evidence="2" key="1">
    <citation type="submission" date="2021-02" db="EMBL/GenBank/DDBJ databases">
        <authorList>
            <person name="Dougan E. K."/>
            <person name="Rhodes N."/>
            <person name="Thang M."/>
            <person name="Chan C."/>
        </authorList>
    </citation>
    <scope>NUCLEOTIDE SEQUENCE</scope>
</reference>
<evidence type="ECO:0000256" key="1">
    <source>
        <dbReference type="SAM" id="Coils"/>
    </source>
</evidence>
<organism evidence="2 3">
    <name type="scientific">Symbiodinium natans</name>
    <dbReference type="NCBI Taxonomy" id="878477"/>
    <lineage>
        <taxon>Eukaryota</taxon>
        <taxon>Sar</taxon>
        <taxon>Alveolata</taxon>
        <taxon>Dinophyceae</taxon>
        <taxon>Suessiales</taxon>
        <taxon>Symbiodiniaceae</taxon>
        <taxon>Symbiodinium</taxon>
    </lineage>
</organism>
<protein>
    <submittedName>
        <fullName evidence="2">Uncharacterized protein</fullName>
    </submittedName>
</protein>
<dbReference type="AlphaFoldDB" id="A0A812PXE1"/>
<sequence>MSKAKDLSMEAAVGAKKLRKMQNCACGAECRSSGVDLNLAEQMASKASLGAQEVAREMIAEAKDDLVERLKAFEEQGRSQRADLDTELQEFQRRLNMQDNDLKRSREKSSQVDLEFSQLTNRVSAVRVEVSGLKDRAEATEAQVLQREAAAHELARRLRETQLEVEVQSESLRRVQEMPAALCLPAALLLALTASAARISAGTRGGDHPSLSLPSSARVDAQVTSDGTLKWTSKGNVSYTFTDLLFLTAVSDHVLTFPEGQRGTVERRRTTFVGWNNLVTRTVTRYLFVAEYGQGKELRAECFTYQRQGPSGYIDPFSQVESNFDLVHEGPGEAFWKTPQLSTPHGSMMSGRKFTEVGGKNTMNATIVSTEKHHKTTYTAVYSDHVPSAVADHDDLIYKYRETTCTEVSGFQNIPAVCVDDLLAIEYGCDYVEH</sequence>
<dbReference type="OrthoDB" id="416698at2759"/>
<keyword evidence="3" id="KW-1185">Reference proteome</keyword>